<dbReference type="EMBL" id="GEEE01024689">
    <property type="protein sequence ID" value="JAP38536.1"/>
    <property type="molecule type" value="Transcribed_RNA"/>
</dbReference>
<dbReference type="PANTHER" id="PTHR43920">
    <property type="entry name" value="CHLORIDE INTRACELLULAR CHANNEL, ISOFORM A"/>
    <property type="match status" value="1"/>
</dbReference>
<dbReference type="SUPFAM" id="SSF47616">
    <property type="entry name" value="GST C-terminal domain-like"/>
    <property type="match status" value="1"/>
</dbReference>
<dbReference type="Gene3D" id="1.20.1050.10">
    <property type="match status" value="1"/>
</dbReference>
<proteinExistence type="predicted"/>
<gene>
    <name evidence="1" type="primary">EXC4</name>
    <name evidence="1" type="ORF">TR116690</name>
</gene>
<organism evidence="1">
    <name type="scientific">Schistocephalus solidus</name>
    <name type="common">Tapeworm</name>
    <dbReference type="NCBI Taxonomy" id="70667"/>
    <lineage>
        <taxon>Eukaryota</taxon>
        <taxon>Metazoa</taxon>
        <taxon>Spiralia</taxon>
        <taxon>Lophotrochozoa</taxon>
        <taxon>Platyhelminthes</taxon>
        <taxon>Cestoda</taxon>
        <taxon>Eucestoda</taxon>
        <taxon>Diphyllobothriidea</taxon>
        <taxon>Diphyllobothriidae</taxon>
        <taxon>Schistocephalus</taxon>
    </lineage>
</organism>
<evidence type="ECO:0000313" key="1">
    <source>
        <dbReference type="EMBL" id="JAP38536.1"/>
    </source>
</evidence>
<dbReference type="GO" id="GO:0016324">
    <property type="term" value="C:apical plasma membrane"/>
    <property type="evidence" value="ECO:0007669"/>
    <property type="project" value="TreeGrafter"/>
</dbReference>
<sequence>MSVPRAQMSFTTAEFQKKLSSLPSPPEVRLFVRSALSERERVGACLICQQWLMVFRTMVEANLVKLEVVPISYDYEPEDYKCLHASKRLPAAFLPDFQLAASTTDELETLLSKFQYEHMKLSFESEAVGAALRSFIDVYLTMIGFVRNNAEKPLLTALQQLEDYLQSHGTRYLIGDELTFPDCMLMPKLQHLRVILRACKRWDIPLEFVHIWKYVKSMYETPVFTLCCPCDRDILMHYKDKKSLDIPQQLLKAASDTYLHACPTQLPA</sequence>
<protein>
    <submittedName>
        <fullName evidence="1">Chloride intracellular channel exc-4</fullName>
    </submittedName>
</protein>
<accession>A0A0X3NUJ8</accession>
<dbReference type="InterPro" id="IPR036282">
    <property type="entry name" value="Glutathione-S-Trfase_C_sf"/>
</dbReference>
<dbReference type="GO" id="GO:0005737">
    <property type="term" value="C:cytoplasm"/>
    <property type="evidence" value="ECO:0007669"/>
    <property type="project" value="TreeGrafter"/>
</dbReference>
<dbReference type="AlphaFoldDB" id="A0A0X3NUJ8"/>
<dbReference type="GO" id="GO:0005254">
    <property type="term" value="F:chloride channel activity"/>
    <property type="evidence" value="ECO:0007669"/>
    <property type="project" value="TreeGrafter"/>
</dbReference>
<name>A0A0X3NUJ8_SCHSO</name>
<dbReference type="Gene3D" id="3.40.30.10">
    <property type="entry name" value="Glutaredoxin"/>
    <property type="match status" value="1"/>
</dbReference>
<dbReference type="Pfam" id="PF13410">
    <property type="entry name" value="GST_C_2"/>
    <property type="match status" value="1"/>
</dbReference>
<dbReference type="PANTHER" id="PTHR43920:SF5">
    <property type="entry name" value="CHLORIDE INTRACELLULAR CHANNEL CLIC"/>
    <property type="match status" value="1"/>
</dbReference>
<reference evidence="1" key="1">
    <citation type="submission" date="2016-01" db="EMBL/GenBank/DDBJ databases">
        <title>Reference transcriptome for the parasite Schistocephalus solidus: insights into the molecular evolution of parasitism.</title>
        <authorList>
            <person name="Hebert F.O."/>
            <person name="Grambauer S."/>
            <person name="Barber I."/>
            <person name="Landry C.R."/>
            <person name="Aubin-Horth N."/>
        </authorList>
    </citation>
    <scope>NUCLEOTIDE SEQUENCE</scope>
</reference>